<evidence type="ECO:0000313" key="2">
    <source>
        <dbReference type="EMBL" id="KIK77340.1"/>
    </source>
</evidence>
<feature type="non-terminal residue" evidence="2">
    <location>
        <position position="260"/>
    </location>
</feature>
<dbReference type="Pfam" id="PF18803">
    <property type="entry name" value="CxC2"/>
    <property type="match status" value="1"/>
</dbReference>
<dbReference type="AlphaFoldDB" id="A0A0D0DH63"/>
<name>A0A0D0DH63_9AGAM</name>
<proteinExistence type="predicted"/>
<evidence type="ECO:0000259" key="1">
    <source>
        <dbReference type="Pfam" id="PF18803"/>
    </source>
</evidence>
<feature type="non-terminal residue" evidence="2">
    <location>
        <position position="1"/>
    </location>
</feature>
<sequence length="260" mass="29274">RDGIYRCTDCFGQPMLCTSCCRSAHQLHPFHHVEQWSGDHFSPSSLRAAGLVLQQGHGGARCTATSTGQFGHLDSADGETEEEVEKQEAMEHVIQATLDSFSAFDAWHYDDAGNHLLTMVDVSGIHIVTICPCKCPQQSPFWAQLFQIGLYPATQKSPRTAFTFQSLESFRLMNLECKVTAMSFYKYLQRVTDPIVPHSMPVSRFNDQYKELLHISRQWRYLQNKLAFGFAHDSTVEVKDGDLAYFCPACPQPGVNLSED</sequence>
<dbReference type="InterPro" id="IPR041457">
    <property type="entry name" value="CxC2_KDZ-assoc"/>
</dbReference>
<dbReference type="EMBL" id="KN827034">
    <property type="protein sequence ID" value="KIK77340.1"/>
    <property type="molecule type" value="Genomic_DNA"/>
</dbReference>
<feature type="domain" description="CxC2-like cysteine cluster KDZ transposase-associated" evidence="1">
    <location>
        <begin position="113"/>
        <end position="193"/>
    </location>
</feature>
<protein>
    <recommendedName>
        <fullName evidence="1">CxC2-like cysteine cluster KDZ transposase-associated domain-containing protein</fullName>
    </recommendedName>
</protein>
<reference evidence="2 3" key="1">
    <citation type="submission" date="2014-04" db="EMBL/GenBank/DDBJ databases">
        <authorList>
            <consortium name="DOE Joint Genome Institute"/>
            <person name="Kuo A."/>
            <person name="Kohler A."/>
            <person name="Jargeat P."/>
            <person name="Nagy L.G."/>
            <person name="Floudas D."/>
            <person name="Copeland A."/>
            <person name="Barry K.W."/>
            <person name="Cichocki N."/>
            <person name="Veneault-Fourrey C."/>
            <person name="LaButti K."/>
            <person name="Lindquist E.A."/>
            <person name="Lipzen A."/>
            <person name="Lundell T."/>
            <person name="Morin E."/>
            <person name="Murat C."/>
            <person name="Sun H."/>
            <person name="Tunlid A."/>
            <person name="Henrissat B."/>
            <person name="Grigoriev I.V."/>
            <person name="Hibbett D.S."/>
            <person name="Martin F."/>
            <person name="Nordberg H.P."/>
            <person name="Cantor M.N."/>
            <person name="Hua S.X."/>
        </authorList>
    </citation>
    <scope>NUCLEOTIDE SEQUENCE [LARGE SCALE GENOMIC DNA]</scope>
    <source>
        <strain evidence="2 3">Ve08.2h10</strain>
    </source>
</reference>
<dbReference type="Proteomes" id="UP000054538">
    <property type="component" value="Unassembled WGS sequence"/>
</dbReference>
<accession>A0A0D0DH63</accession>
<gene>
    <name evidence="2" type="ORF">PAXRUDRAFT_100553</name>
</gene>
<reference evidence="3" key="2">
    <citation type="submission" date="2015-01" db="EMBL/GenBank/DDBJ databases">
        <title>Evolutionary Origins and Diversification of the Mycorrhizal Mutualists.</title>
        <authorList>
            <consortium name="DOE Joint Genome Institute"/>
            <consortium name="Mycorrhizal Genomics Consortium"/>
            <person name="Kohler A."/>
            <person name="Kuo A."/>
            <person name="Nagy L.G."/>
            <person name="Floudas D."/>
            <person name="Copeland A."/>
            <person name="Barry K.W."/>
            <person name="Cichocki N."/>
            <person name="Veneault-Fourrey C."/>
            <person name="LaButti K."/>
            <person name="Lindquist E.A."/>
            <person name="Lipzen A."/>
            <person name="Lundell T."/>
            <person name="Morin E."/>
            <person name="Murat C."/>
            <person name="Riley R."/>
            <person name="Ohm R."/>
            <person name="Sun H."/>
            <person name="Tunlid A."/>
            <person name="Henrissat B."/>
            <person name="Grigoriev I.V."/>
            <person name="Hibbett D.S."/>
            <person name="Martin F."/>
        </authorList>
    </citation>
    <scope>NUCLEOTIDE SEQUENCE [LARGE SCALE GENOMIC DNA]</scope>
    <source>
        <strain evidence="3">Ve08.2h10</strain>
    </source>
</reference>
<keyword evidence="3" id="KW-1185">Reference proteome</keyword>
<evidence type="ECO:0000313" key="3">
    <source>
        <dbReference type="Proteomes" id="UP000054538"/>
    </source>
</evidence>
<dbReference type="OrthoDB" id="3149508at2759"/>
<dbReference type="InParanoid" id="A0A0D0DH63"/>
<dbReference type="HOGENOM" id="CLU_003703_1_1_1"/>
<organism evidence="2 3">
    <name type="scientific">Paxillus rubicundulus Ve08.2h10</name>
    <dbReference type="NCBI Taxonomy" id="930991"/>
    <lineage>
        <taxon>Eukaryota</taxon>
        <taxon>Fungi</taxon>
        <taxon>Dikarya</taxon>
        <taxon>Basidiomycota</taxon>
        <taxon>Agaricomycotina</taxon>
        <taxon>Agaricomycetes</taxon>
        <taxon>Agaricomycetidae</taxon>
        <taxon>Boletales</taxon>
        <taxon>Paxilineae</taxon>
        <taxon>Paxillaceae</taxon>
        <taxon>Paxillus</taxon>
    </lineage>
</organism>